<name>N6ZT03_9RHOO</name>
<keyword evidence="10" id="KW-0969">Cilium</keyword>
<evidence type="ECO:0000259" key="7">
    <source>
        <dbReference type="Pfam" id="PF00460"/>
    </source>
</evidence>
<reference evidence="10 11" key="1">
    <citation type="submission" date="2012-09" db="EMBL/GenBank/DDBJ databases">
        <title>Draft Genome Sequences of 6 Strains from Genus Thauera.</title>
        <authorList>
            <person name="Liu B."/>
            <person name="Shapleigh J.P."/>
            <person name="Frostegard A.H."/>
        </authorList>
    </citation>
    <scope>NUCLEOTIDE SEQUENCE [LARGE SCALE GENOMIC DNA]</scope>
    <source>
        <strain evidence="10 11">B4P</strain>
    </source>
</reference>
<dbReference type="InterPro" id="IPR053927">
    <property type="entry name" value="FlgK_helical"/>
</dbReference>
<evidence type="ECO:0000256" key="1">
    <source>
        <dbReference type="ARBA" id="ARBA00004365"/>
    </source>
</evidence>
<dbReference type="RefSeq" id="WP_004361007.1">
    <property type="nucleotide sequence ID" value="NZ_AMXF01000048.1"/>
</dbReference>
<dbReference type="GO" id="GO:0005198">
    <property type="term" value="F:structural molecule activity"/>
    <property type="evidence" value="ECO:0007669"/>
    <property type="project" value="InterPro"/>
</dbReference>
<evidence type="ECO:0000256" key="3">
    <source>
        <dbReference type="ARBA" id="ARBA00009677"/>
    </source>
</evidence>
<dbReference type="PANTHER" id="PTHR30033">
    <property type="entry name" value="FLAGELLAR HOOK-ASSOCIATED PROTEIN 1"/>
    <property type="match status" value="1"/>
</dbReference>
<keyword evidence="11" id="KW-1185">Reference proteome</keyword>
<dbReference type="Proteomes" id="UP000013047">
    <property type="component" value="Unassembled WGS sequence"/>
</dbReference>
<dbReference type="Pfam" id="PF00460">
    <property type="entry name" value="Flg_bb_rod"/>
    <property type="match status" value="1"/>
</dbReference>
<comment type="subcellular location">
    <subcellularLocation>
        <location evidence="1">Bacterial flagellum</location>
    </subcellularLocation>
    <subcellularLocation>
        <location evidence="2">Secreted</location>
    </subcellularLocation>
</comment>
<keyword evidence="6" id="KW-0975">Bacterial flagellum</keyword>
<sequence>MSSLLNIGLTGLSASQAYLNTTSHNIANAATPGFHRQNVTQEARDPQYRGGAFFGTGTGVTGVERSYSQLLEGQVLSADSRRAEYAAYSQFVSQLDNVLADADTGLTPAFNEFFGALQNVTSNPTNVAARQALISSGETLSARFRTLDGRISEISEGIETEMRSTLESINGYAAAIAELNQRIVSSRAGGAGSAANDLLDQRDQAIAELNRLVKVSTVAQRDGTLSVFIGSGQSLVMGNRAKQLELGEQLDENGRSMIMVRGNSGVVEPLAESLVGGGALGGLLAARREGTASAQRSLGLLATTLATEFNNQHALGLDLDGRLGGEFFKIGGVRVDPPDSGVSVRIDPQQVSALTGSDYSLRYDGAAYQLIDIATGSAVPAAQMQVTTSGGTSTIKAHGLIFTAAAGAPTESAFVYPTRYTAGAIEVAIRDPRAVAAAAPVLASLATGEGSSLQVRQSGLADRGSAASGSELGLPALRYTYDAADKRFELDTTAPGAASWPATLDYDPATSAAGKSFTLEGPGGLQVELKISGTPAANDVITLADNKGGVADNRNAALLGALQTDKLMFGSGGQPTATLNNAYAQLVAKVGSKTREVQAGERTQTSLLQQARASRDAVSGVNLDEEAANLVRFQQSYQAAAKVMGVAQRLFDEMLAIAR</sequence>
<dbReference type="GO" id="GO:0044780">
    <property type="term" value="P:bacterial-type flagellum assembly"/>
    <property type="evidence" value="ECO:0007669"/>
    <property type="project" value="InterPro"/>
</dbReference>
<dbReference type="OrthoDB" id="9802553at2"/>
<feature type="domain" description="Flagellar hook-associated protein FlgK helical" evidence="9">
    <location>
        <begin position="93"/>
        <end position="328"/>
    </location>
</feature>
<organism evidence="10 11">
    <name type="scientific">Thauera phenylacetica B4P</name>
    <dbReference type="NCBI Taxonomy" id="1234382"/>
    <lineage>
        <taxon>Bacteria</taxon>
        <taxon>Pseudomonadati</taxon>
        <taxon>Pseudomonadota</taxon>
        <taxon>Betaproteobacteria</taxon>
        <taxon>Rhodocyclales</taxon>
        <taxon>Zoogloeaceae</taxon>
        <taxon>Thauera</taxon>
    </lineage>
</organism>
<evidence type="ECO:0000259" key="8">
    <source>
        <dbReference type="Pfam" id="PF06429"/>
    </source>
</evidence>
<evidence type="ECO:0000313" key="10">
    <source>
        <dbReference type="EMBL" id="ENO97428.1"/>
    </source>
</evidence>
<evidence type="ECO:0000256" key="2">
    <source>
        <dbReference type="ARBA" id="ARBA00004613"/>
    </source>
</evidence>
<protein>
    <recommendedName>
        <fullName evidence="4">Flagellar hook-associated protein 1</fullName>
    </recommendedName>
</protein>
<dbReference type="Pfam" id="PF22638">
    <property type="entry name" value="FlgK_D1"/>
    <property type="match status" value="1"/>
</dbReference>
<keyword evidence="10" id="KW-0282">Flagellum</keyword>
<gene>
    <name evidence="10" type="ORF">C667_08855</name>
</gene>
<feature type="domain" description="Flagellar basal body rod protein N-terminal" evidence="7">
    <location>
        <begin position="5"/>
        <end position="34"/>
    </location>
</feature>
<dbReference type="InterPro" id="IPR001444">
    <property type="entry name" value="Flag_bb_rod_N"/>
</dbReference>
<dbReference type="PANTHER" id="PTHR30033:SF1">
    <property type="entry name" value="FLAGELLAR HOOK-ASSOCIATED PROTEIN 1"/>
    <property type="match status" value="1"/>
</dbReference>
<comment type="caution">
    <text evidence="10">The sequence shown here is derived from an EMBL/GenBank/DDBJ whole genome shotgun (WGS) entry which is preliminary data.</text>
</comment>
<dbReference type="NCBIfam" id="TIGR02492">
    <property type="entry name" value="flgK_ends"/>
    <property type="match status" value="1"/>
</dbReference>
<dbReference type="Pfam" id="PF06429">
    <property type="entry name" value="Flg_bbr_C"/>
    <property type="match status" value="1"/>
</dbReference>
<keyword evidence="10" id="KW-0966">Cell projection</keyword>
<accession>N6ZT03</accession>
<dbReference type="EMBL" id="AMXF01000048">
    <property type="protein sequence ID" value="ENO97428.1"/>
    <property type="molecule type" value="Genomic_DNA"/>
</dbReference>
<evidence type="ECO:0000313" key="11">
    <source>
        <dbReference type="Proteomes" id="UP000013047"/>
    </source>
</evidence>
<evidence type="ECO:0000256" key="4">
    <source>
        <dbReference type="ARBA" id="ARBA00016244"/>
    </source>
</evidence>
<dbReference type="SUPFAM" id="SSF64518">
    <property type="entry name" value="Phase 1 flagellin"/>
    <property type="match status" value="2"/>
</dbReference>
<proteinExistence type="inferred from homology"/>
<evidence type="ECO:0000256" key="6">
    <source>
        <dbReference type="ARBA" id="ARBA00023143"/>
    </source>
</evidence>
<feature type="domain" description="Flagellar basal-body/hook protein C-terminal" evidence="8">
    <location>
        <begin position="619"/>
        <end position="655"/>
    </location>
</feature>
<dbReference type="PRINTS" id="PR01005">
    <property type="entry name" value="FLGHOOKAP1"/>
</dbReference>
<dbReference type="GO" id="GO:0005576">
    <property type="term" value="C:extracellular region"/>
    <property type="evidence" value="ECO:0007669"/>
    <property type="project" value="UniProtKB-SubCell"/>
</dbReference>
<dbReference type="AlphaFoldDB" id="N6ZT03"/>
<evidence type="ECO:0000259" key="9">
    <source>
        <dbReference type="Pfam" id="PF22638"/>
    </source>
</evidence>
<dbReference type="InterPro" id="IPR002371">
    <property type="entry name" value="FlgK"/>
</dbReference>
<evidence type="ECO:0000256" key="5">
    <source>
        <dbReference type="ARBA" id="ARBA00022525"/>
    </source>
</evidence>
<keyword evidence="5" id="KW-0964">Secreted</keyword>
<dbReference type="GO" id="GO:0009424">
    <property type="term" value="C:bacterial-type flagellum hook"/>
    <property type="evidence" value="ECO:0007669"/>
    <property type="project" value="InterPro"/>
</dbReference>
<comment type="similarity">
    <text evidence="3">Belongs to the flagella basal body rod proteins family.</text>
</comment>
<dbReference type="InterPro" id="IPR010930">
    <property type="entry name" value="Flg_bb/hook_C_dom"/>
</dbReference>